<protein>
    <recommendedName>
        <fullName evidence="6">Alpha 1,4-glycosyltransferase domain-containing protein</fullName>
    </recommendedName>
</protein>
<gene>
    <name evidence="7" type="ORF">ACG33_03075</name>
</gene>
<dbReference type="InterPro" id="IPR007652">
    <property type="entry name" value="A1-4-GlycosylTfrase_dom"/>
</dbReference>
<dbReference type="PANTHER" id="PTHR12042">
    <property type="entry name" value="LACTOSYLCERAMIDE 4-ALPHA-GALACTOSYLTRANSFERASE ALPHA- 1,4-GALACTOSYLTRANSFERASE"/>
    <property type="match status" value="1"/>
</dbReference>
<comment type="subcellular location">
    <subcellularLocation>
        <location evidence="1">Golgi apparatus membrane</location>
        <topology evidence="1">Single-pass type II membrane protein</topology>
    </subcellularLocation>
</comment>
<dbReference type="Pfam" id="PF04488">
    <property type="entry name" value="Gly_transf_sug"/>
    <property type="match status" value="1"/>
</dbReference>
<dbReference type="Proteomes" id="UP000070250">
    <property type="component" value="Chromosome"/>
</dbReference>
<keyword evidence="4" id="KW-0333">Golgi apparatus</keyword>
<evidence type="ECO:0000256" key="5">
    <source>
        <dbReference type="ARBA" id="ARBA00023136"/>
    </source>
</evidence>
<dbReference type="Gene3D" id="3.90.550.20">
    <property type="match status" value="1"/>
</dbReference>
<dbReference type="AlphaFoldDB" id="A0A127F6T4"/>
<organism evidence="7 8">
    <name type="scientific">Steroidobacter denitrificans</name>
    <dbReference type="NCBI Taxonomy" id="465721"/>
    <lineage>
        <taxon>Bacteria</taxon>
        <taxon>Pseudomonadati</taxon>
        <taxon>Pseudomonadota</taxon>
        <taxon>Gammaproteobacteria</taxon>
        <taxon>Steroidobacterales</taxon>
        <taxon>Steroidobacteraceae</taxon>
        <taxon>Steroidobacter</taxon>
    </lineage>
</organism>
<dbReference type="KEGG" id="sdf:ACG33_03075"/>
<dbReference type="Pfam" id="PF04572">
    <property type="entry name" value="Gb3_synth"/>
    <property type="match status" value="1"/>
</dbReference>
<dbReference type="GO" id="GO:0016758">
    <property type="term" value="F:hexosyltransferase activity"/>
    <property type="evidence" value="ECO:0007669"/>
    <property type="project" value="TreeGrafter"/>
</dbReference>
<dbReference type="InterPro" id="IPR007577">
    <property type="entry name" value="GlycoTrfase_DXD_sugar-bd_CS"/>
</dbReference>
<dbReference type="InterPro" id="IPR051981">
    <property type="entry name" value="Glycosyltransf_32"/>
</dbReference>
<evidence type="ECO:0000313" key="8">
    <source>
        <dbReference type="Proteomes" id="UP000070250"/>
    </source>
</evidence>
<evidence type="ECO:0000256" key="3">
    <source>
        <dbReference type="ARBA" id="ARBA00022679"/>
    </source>
</evidence>
<evidence type="ECO:0000256" key="1">
    <source>
        <dbReference type="ARBA" id="ARBA00004323"/>
    </source>
</evidence>
<keyword evidence="8" id="KW-1185">Reference proteome</keyword>
<evidence type="ECO:0000256" key="2">
    <source>
        <dbReference type="ARBA" id="ARBA00022676"/>
    </source>
</evidence>
<dbReference type="GO" id="GO:0006688">
    <property type="term" value="P:glycosphingolipid biosynthetic process"/>
    <property type="evidence" value="ECO:0007669"/>
    <property type="project" value="TreeGrafter"/>
</dbReference>
<evidence type="ECO:0000313" key="7">
    <source>
        <dbReference type="EMBL" id="AMN46107.1"/>
    </source>
</evidence>
<feature type="domain" description="Alpha 1,4-glycosyltransferase" evidence="6">
    <location>
        <begin position="203"/>
        <end position="267"/>
    </location>
</feature>
<accession>A0A127F6T4</accession>
<keyword evidence="2" id="KW-0328">Glycosyltransferase</keyword>
<proteinExistence type="predicted"/>
<dbReference type="PANTHER" id="PTHR12042:SF21">
    <property type="entry name" value="ALPHA1,4-GALACTOSYLTRANSFERASE 1-RELATED"/>
    <property type="match status" value="1"/>
</dbReference>
<dbReference type="SUPFAM" id="SSF53448">
    <property type="entry name" value="Nucleotide-diphospho-sugar transferases"/>
    <property type="match status" value="1"/>
</dbReference>
<reference evidence="7 8" key="1">
    <citation type="submission" date="2015-06" db="EMBL/GenBank/DDBJ databases">
        <title>A Comprehensive Approach to Explore the Metabolic and Phylogenetic Diversity of Bacterial Steroid Degradation in the Environment: Testosterone as an Example.</title>
        <authorList>
            <person name="Yang F.-C."/>
            <person name="Chen Y.-L."/>
            <person name="Yu C.-P."/>
            <person name="Tang S.-L."/>
            <person name="Wang P.-H."/>
            <person name="Ismail W."/>
            <person name="Wang C.-H."/>
            <person name="Yang C.-Y."/>
            <person name="Chiang Y.-R."/>
        </authorList>
    </citation>
    <scope>NUCLEOTIDE SEQUENCE [LARGE SCALE GENOMIC DNA]</scope>
    <source>
        <strain evidence="7 8">DSM 18526</strain>
    </source>
</reference>
<keyword evidence="5" id="KW-0472">Membrane</keyword>
<dbReference type="STRING" id="465721.ACG33_03075"/>
<dbReference type="GO" id="GO:0016020">
    <property type="term" value="C:membrane"/>
    <property type="evidence" value="ECO:0007669"/>
    <property type="project" value="GOC"/>
</dbReference>
<evidence type="ECO:0000256" key="4">
    <source>
        <dbReference type="ARBA" id="ARBA00023034"/>
    </source>
</evidence>
<evidence type="ECO:0000259" key="6">
    <source>
        <dbReference type="Pfam" id="PF04572"/>
    </source>
</evidence>
<sequence>MAAQTTPREKLPAVHMFWHGSWLSRLERLCMNSFMANGHTLLLHTYEPPKNVPPGVTLVDAAETLAQKYLFRDKRHNSVAAFADWFRFRLLYRQGGIWADTDVVCLKPLNYGRAELFAWETLTTINVAVLGLPAGHELAAWMLECWDHPNRWLSYDSGRMKRRKLLRRLRPGDTRPHIRWGEFGPRGFTHAVRHLGYENLALPFWHFYPVHYQNWHTIFDDSLRDNPMLTQASSALHLWNEMTRRARGFDKNAPFPGDSLFERLCARYLRSDDSGTNSSR</sequence>
<dbReference type="EMBL" id="CP011971">
    <property type="protein sequence ID" value="AMN46107.1"/>
    <property type="molecule type" value="Genomic_DNA"/>
</dbReference>
<dbReference type="InterPro" id="IPR029044">
    <property type="entry name" value="Nucleotide-diphossugar_trans"/>
</dbReference>
<name>A0A127F6T4_STEDE</name>
<keyword evidence="3" id="KW-0808">Transferase</keyword>